<evidence type="ECO:0000256" key="2">
    <source>
        <dbReference type="ARBA" id="ARBA00022963"/>
    </source>
</evidence>
<keyword evidence="3 4" id="KW-0443">Lipid metabolism</keyword>
<feature type="active site" description="Nucleophile" evidence="4">
    <location>
        <position position="46"/>
    </location>
</feature>
<dbReference type="GO" id="GO:0016787">
    <property type="term" value="F:hydrolase activity"/>
    <property type="evidence" value="ECO:0007669"/>
    <property type="project" value="UniProtKB-UniRule"/>
</dbReference>
<feature type="short sequence motif" description="GXSXG" evidence="4">
    <location>
        <begin position="44"/>
        <end position="48"/>
    </location>
</feature>
<keyword evidence="2 4" id="KW-0442">Lipid degradation</keyword>
<dbReference type="Pfam" id="PF01734">
    <property type="entry name" value="Patatin"/>
    <property type="match status" value="1"/>
</dbReference>
<keyword evidence="1 4" id="KW-0378">Hydrolase</keyword>
<dbReference type="AlphaFoldDB" id="A0A239A8S9"/>
<dbReference type="InterPro" id="IPR016035">
    <property type="entry name" value="Acyl_Trfase/lysoPLipase"/>
</dbReference>
<dbReference type="InterPro" id="IPR002641">
    <property type="entry name" value="PNPLA_dom"/>
</dbReference>
<dbReference type="PANTHER" id="PTHR14226">
    <property type="entry name" value="NEUROPATHY TARGET ESTERASE/SWISS CHEESE D.MELANOGASTER"/>
    <property type="match status" value="1"/>
</dbReference>
<evidence type="ECO:0000256" key="1">
    <source>
        <dbReference type="ARBA" id="ARBA00022801"/>
    </source>
</evidence>
<proteinExistence type="predicted"/>
<organism evidence="6 7">
    <name type="scientific">Streptosporangium subroseum</name>
    <dbReference type="NCBI Taxonomy" id="106412"/>
    <lineage>
        <taxon>Bacteria</taxon>
        <taxon>Bacillati</taxon>
        <taxon>Actinomycetota</taxon>
        <taxon>Actinomycetes</taxon>
        <taxon>Streptosporangiales</taxon>
        <taxon>Streptosporangiaceae</taxon>
        <taxon>Streptosporangium</taxon>
    </lineage>
</organism>
<feature type="active site" description="Proton acceptor" evidence="4">
    <location>
        <position position="185"/>
    </location>
</feature>
<evidence type="ECO:0000259" key="5">
    <source>
        <dbReference type="PROSITE" id="PS51635"/>
    </source>
</evidence>
<sequence>MNRHMTRTLVLGGGGIAGIAWEAGIITGLRRAGVDLGEADLVIGTSAGSVVGALVTTGADLESSVGTQAETAAAKAPPVDMEPVMAAFALLYDPSLEPQEARRRVGAMALAVEDTGARIETVGNRLPVKEWPERRLMITAVDAGTGEFVVWDRDSGASLVLAVASSCAVPCVYPPVEINGRRYMDGGVRSATNIDLAAGSSTVVILEPLASMAPRQRFEAEVAELGDATVAHVGPDEASMTVFGSNVMDGALWRPAFEAGLAQAPAVVEIVAKAWRD</sequence>
<feature type="domain" description="PNPLA" evidence="5">
    <location>
        <begin position="9"/>
        <end position="198"/>
    </location>
</feature>
<dbReference type="SUPFAM" id="SSF52151">
    <property type="entry name" value="FabD/lysophospholipase-like"/>
    <property type="match status" value="1"/>
</dbReference>
<dbReference type="GO" id="GO:0016042">
    <property type="term" value="P:lipid catabolic process"/>
    <property type="evidence" value="ECO:0007669"/>
    <property type="project" value="UniProtKB-UniRule"/>
</dbReference>
<reference evidence="6 7" key="1">
    <citation type="submission" date="2017-06" db="EMBL/GenBank/DDBJ databases">
        <authorList>
            <person name="Kim H.J."/>
            <person name="Triplett B.A."/>
        </authorList>
    </citation>
    <scope>NUCLEOTIDE SEQUENCE [LARGE SCALE GENOMIC DNA]</scope>
    <source>
        <strain evidence="6 7">CGMCC 4.2132</strain>
    </source>
</reference>
<feature type="short sequence motif" description="DGA/G" evidence="4">
    <location>
        <begin position="185"/>
        <end position="187"/>
    </location>
</feature>
<name>A0A239A8S9_9ACTN</name>
<keyword evidence="7" id="KW-1185">Reference proteome</keyword>
<evidence type="ECO:0000256" key="4">
    <source>
        <dbReference type="PROSITE-ProRule" id="PRU01161"/>
    </source>
</evidence>
<dbReference type="Proteomes" id="UP000198282">
    <property type="component" value="Unassembled WGS sequence"/>
</dbReference>
<evidence type="ECO:0000313" key="7">
    <source>
        <dbReference type="Proteomes" id="UP000198282"/>
    </source>
</evidence>
<dbReference type="PROSITE" id="PS51635">
    <property type="entry name" value="PNPLA"/>
    <property type="match status" value="1"/>
</dbReference>
<gene>
    <name evidence="6" type="ORF">SAMN05216276_1001201</name>
</gene>
<dbReference type="Gene3D" id="3.40.1090.10">
    <property type="entry name" value="Cytosolic phospholipase A2 catalytic domain"/>
    <property type="match status" value="2"/>
</dbReference>
<dbReference type="EMBL" id="FZOD01000001">
    <property type="protein sequence ID" value="SNR91842.1"/>
    <property type="molecule type" value="Genomic_DNA"/>
</dbReference>
<protein>
    <submittedName>
        <fullName evidence="6">NTE family protein</fullName>
    </submittedName>
</protein>
<evidence type="ECO:0000256" key="3">
    <source>
        <dbReference type="ARBA" id="ARBA00023098"/>
    </source>
</evidence>
<feature type="short sequence motif" description="GXGXXG" evidence="4">
    <location>
        <begin position="13"/>
        <end position="18"/>
    </location>
</feature>
<evidence type="ECO:0000313" key="6">
    <source>
        <dbReference type="EMBL" id="SNR91842.1"/>
    </source>
</evidence>
<dbReference type="PANTHER" id="PTHR14226:SF57">
    <property type="entry name" value="BLR7027 PROTEIN"/>
    <property type="match status" value="1"/>
</dbReference>
<dbReference type="InterPro" id="IPR050301">
    <property type="entry name" value="NTE"/>
</dbReference>
<accession>A0A239A8S9</accession>